<sequence>MEDFNPKNMTKDSELQDVLVESYRSTKIFAKVFFPERFYAPFSQLHDQIFDLIDSDAPKVAIAAPRGIGKTSMVGLALSAKKILFQDSKFLPYVSKSFDSSLLQTENLKIELASNTLIRQLFGLVRTTSGEIVDKTFSKKSWVARFQDDSHGTLVYPRGSNQQIRGVLFHNARPDFFIFDDFEDSEEVLNDELRGKLKVRFFGDFIKAVSWIDKNWRIIYIDTLKHEDALLQKLLDSSDWESIRLELCDDDLKSNAPEFVSDEDVKKEHEAHRENGMLDVFYREYRNLPISTEDAVFKPEYFKYYVEGNGHLVVYDTPNEQERIPLREVTNITIVDPAKTVKLSSADSAIVTVGIHRQSRRLFVRSIIAGKMEPDELINGMFEQVQIFRSLVLGVETTGLDRWISQPIENILRTRIKAGSTVPIYYSISASGSKKPERVAQLAPYYKMGYIYHNKAACAKLESQLTMFPRSKLWDCMDGLSHLIKLMDEFAYYFDPEDFGPEDNDDEFKELLEEDFEDQKQRFAMV</sequence>
<dbReference type="AlphaFoldDB" id="A0A6M3K7W7"/>
<evidence type="ECO:0000313" key="1">
    <source>
        <dbReference type="EMBL" id="QJA77834.1"/>
    </source>
</evidence>
<organism evidence="1">
    <name type="scientific">viral metagenome</name>
    <dbReference type="NCBI Taxonomy" id="1070528"/>
    <lineage>
        <taxon>unclassified sequences</taxon>
        <taxon>metagenomes</taxon>
        <taxon>organismal metagenomes</taxon>
    </lineage>
</organism>
<dbReference type="EMBL" id="MT142305">
    <property type="protein sequence ID" value="QJA77834.1"/>
    <property type="molecule type" value="Genomic_DNA"/>
</dbReference>
<proteinExistence type="predicted"/>
<gene>
    <name evidence="1" type="ORF">MM415A01206_0010</name>
</gene>
<accession>A0A6M3K7W7</accession>
<protein>
    <submittedName>
        <fullName evidence="1">Putative terminase</fullName>
    </submittedName>
</protein>
<name>A0A6M3K7W7_9ZZZZ</name>
<reference evidence="1" key="1">
    <citation type="submission" date="2020-03" db="EMBL/GenBank/DDBJ databases">
        <title>The deep terrestrial virosphere.</title>
        <authorList>
            <person name="Holmfeldt K."/>
            <person name="Nilsson E."/>
            <person name="Simone D."/>
            <person name="Lopez-Fernandez M."/>
            <person name="Wu X."/>
            <person name="de Brujin I."/>
            <person name="Lundin D."/>
            <person name="Andersson A."/>
            <person name="Bertilsson S."/>
            <person name="Dopson M."/>
        </authorList>
    </citation>
    <scope>NUCLEOTIDE SEQUENCE</scope>
    <source>
        <strain evidence="1">MM415A01206</strain>
    </source>
</reference>